<protein>
    <recommendedName>
        <fullName evidence="5">Magnesium transporter</fullName>
    </recommendedName>
</protein>
<sequence length="418" mass="48216">MIDNSQVITVWGHGSGKDHKWERQILPEADFCQRRSGPGLTLLFLSTDLSETLRSTLRREYSLPKWVAESRIRRSNGFYSSNRASSTFKLIVKQVETMEGTAGRVGEYEWYEMTFHCVFKSNDRVTLLCFDVPKTRQDYLKGELCSSEVAVDTHTWFYTCQAALVHWIVDLYDDSIWAIRDVVRGIEKKRNNDARFERIDFSNLHDIQRHAIHVSETLKVTEEILSRYVKDIDAAFQYIPSSGTAADPEPVGGPGYEARQHIHVSYGRISALKHRSDSNEARLRNEINLAFNLLTQQDTKSMADDSQAMRRIAFVTLIFLPATFVSTIFSTSFFNYNPTPEPGNKGWNMSNMFWVYWVVTIPLTFMTWVLWRLLQQEWDEPVGSVPGKLSKQRKKSLMQRLSEPSMRKLEEGSAGHTK</sequence>
<feature type="transmembrane region" description="Helical" evidence="2">
    <location>
        <begin position="354"/>
        <end position="374"/>
    </location>
</feature>
<proteinExistence type="predicted"/>
<reference evidence="3 4" key="1">
    <citation type="submission" date="2019-06" db="EMBL/GenBank/DDBJ databases">
        <title>A chromosomal-level reference genome of Carpinus fangiana (Coryloideae, Betulaceae).</title>
        <authorList>
            <person name="Yang X."/>
            <person name="Wang Z."/>
            <person name="Zhang L."/>
            <person name="Hao G."/>
            <person name="Liu J."/>
            <person name="Yang Y."/>
        </authorList>
    </citation>
    <scope>NUCLEOTIDE SEQUENCE [LARGE SCALE GENOMIC DNA]</scope>
    <source>
        <strain evidence="3">Cfa_2016G</strain>
        <tissue evidence="3">Leaf</tissue>
    </source>
</reference>
<dbReference type="Proteomes" id="UP000327013">
    <property type="component" value="Unassembled WGS sequence"/>
</dbReference>
<feature type="region of interest" description="Disordered" evidence="1">
    <location>
        <begin position="384"/>
        <end position="418"/>
    </location>
</feature>
<dbReference type="InterPro" id="IPR002523">
    <property type="entry name" value="MgTranspt_CorA/ZnTranspt_ZntB"/>
</dbReference>
<dbReference type="Gene3D" id="1.20.58.340">
    <property type="entry name" value="Magnesium transport protein CorA, transmembrane region"/>
    <property type="match status" value="1"/>
</dbReference>
<evidence type="ECO:0000256" key="1">
    <source>
        <dbReference type="SAM" id="MobiDB-lite"/>
    </source>
</evidence>
<keyword evidence="2" id="KW-0472">Membrane</keyword>
<evidence type="ECO:0000256" key="2">
    <source>
        <dbReference type="SAM" id="Phobius"/>
    </source>
</evidence>
<evidence type="ECO:0000313" key="4">
    <source>
        <dbReference type="Proteomes" id="UP000327013"/>
    </source>
</evidence>
<evidence type="ECO:0000313" key="3">
    <source>
        <dbReference type="EMBL" id="KAB8339015.1"/>
    </source>
</evidence>
<dbReference type="AlphaFoldDB" id="A0A5N6KQU4"/>
<dbReference type="GO" id="GO:0046873">
    <property type="term" value="F:metal ion transmembrane transporter activity"/>
    <property type="evidence" value="ECO:0007669"/>
    <property type="project" value="InterPro"/>
</dbReference>
<dbReference type="OrthoDB" id="2830640at2759"/>
<dbReference type="EMBL" id="VIBQ01000010">
    <property type="protein sequence ID" value="KAB8339015.1"/>
    <property type="molecule type" value="Genomic_DNA"/>
</dbReference>
<keyword evidence="2" id="KW-1133">Transmembrane helix</keyword>
<feature type="transmembrane region" description="Helical" evidence="2">
    <location>
        <begin position="312"/>
        <end position="334"/>
    </location>
</feature>
<feature type="compositionally biased region" description="Basic and acidic residues" evidence="1">
    <location>
        <begin position="405"/>
        <end position="418"/>
    </location>
</feature>
<evidence type="ECO:0008006" key="5">
    <source>
        <dbReference type="Google" id="ProtNLM"/>
    </source>
</evidence>
<gene>
    <name evidence="3" type="ORF">FH972_021954</name>
</gene>
<dbReference type="Pfam" id="PF01544">
    <property type="entry name" value="CorA"/>
    <property type="match status" value="1"/>
</dbReference>
<comment type="caution">
    <text evidence="3">The sequence shown here is derived from an EMBL/GenBank/DDBJ whole genome shotgun (WGS) entry which is preliminary data.</text>
</comment>
<keyword evidence="4" id="KW-1185">Reference proteome</keyword>
<keyword evidence="2" id="KW-0812">Transmembrane</keyword>
<dbReference type="GO" id="GO:0016020">
    <property type="term" value="C:membrane"/>
    <property type="evidence" value="ECO:0007669"/>
    <property type="project" value="InterPro"/>
</dbReference>
<name>A0A5N6KQU4_9ROSI</name>
<organism evidence="3 4">
    <name type="scientific">Carpinus fangiana</name>
    <dbReference type="NCBI Taxonomy" id="176857"/>
    <lineage>
        <taxon>Eukaryota</taxon>
        <taxon>Viridiplantae</taxon>
        <taxon>Streptophyta</taxon>
        <taxon>Embryophyta</taxon>
        <taxon>Tracheophyta</taxon>
        <taxon>Spermatophyta</taxon>
        <taxon>Magnoliopsida</taxon>
        <taxon>eudicotyledons</taxon>
        <taxon>Gunneridae</taxon>
        <taxon>Pentapetalae</taxon>
        <taxon>rosids</taxon>
        <taxon>fabids</taxon>
        <taxon>Fagales</taxon>
        <taxon>Betulaceae</taxon>
        <taxon>Carpinus</taxon>
    </lineage>
</organism>
<accession>A0A5N6KQU4</accession>